<proteinExistence type="predicted"/>
<gene>
    <name evidence="2" type="ORF">A2826_01250</name>
</gene>
<reference evidence="2 3" key="1">
    <citation type="journal article" date="2016" name="Nat. Commun.">
        <title>Thousands of microbial genomes shed light on interconnected biogeochemical processes in an aquifer system.</title>
        <authorList>
            <person name="Anantharaman K."/>
            <person name="Brown C.T."/>
            <person name="Hug L.A."/>
            <person name="Sharon I."/>
            <person name="Castelle C.J."/>
            <person name="Probst A.J."/>
            <person name="Thomas B.C."/>
            <person name="Singh A."/>
            <person name="Wilkins M.J."/>
            <person name="Karaoz U."/>
            <person name="Brodie E.L."/>
            <person name="Williams K.H."/>
            <person name="Hubbard S.S."/>
            <person name="Banfield J.F."/>
        </authorList>
    </citation>
    <scope>NUCLEOTIDE SEQUENCE [LARGE SCALE GENOMIC DNA]</scope>
</reference>
<comment type="caution">
    <text evidence="2">The sequence shown here is derived from an EMBL/GenBank/DDBJ whole genome shotgun (WGS) entry which is preliminary data.</text>
</comment>
<dbReference type="EMBL" id="MFEI01000044">
    <property type="protein sequence ID" value="OGE79897.1"/>
    <property type="molecule type" value="Genomic_DNA"/>
</dbReference>
<feature type="transmembrane region" description="Helical" evidence="1">
    <location>
        <begin position="58"/>
        <end position="75"/>
    </location>
</feature>
<dbReference type="AlphaFoldDB" id="A0A1F5NQD0"/>
<keyword evidence="1" id="KW-0472">Membrane</keyword>
<evidence type="ECO:0000313" key="3">
    <source>
        <dbReference type="Proteomes" id="UP000177912"/>
    </source>
</evidence>
<feature type="transmembrane region" description="Helical" evidence="1">
    <location>
        <begin position="33"/>
        <end position="51"/>
    </location>
</feature>
<organism evidence="2 3">
    <name type="scientific">Candidatus Doudnabacteria bacterium RIFCSPHIGHO2_01_FULL_43_23</name>
    <dbReference type="NCBI Taxonomy" id="1817822"/>
    <lineage>
        <taxon>Bacteria</taxon>
        <taxon>Candidatus Doudnaibacteriota</taxon>
    </lineage>
</organism>
<sequence length="92" mass="10327">MPTSTVASSTNVLGTLFELGGLYTVLLSYFPESLHGLVSIVLALLLIYAVYQVLKRNFIFLILLVLLLPQAQPILKSVWENVSRVIQFLIHR</sequence>
<protein>
    <submittedName>
        <fullName evidence="2">Uncharacterized protein</fullName>
    </submittedName>
</protein>
<dbReference type="Proteomes" id="UP000177912">
    <property type="component" value="Unassembled WGS sequence"/>
</dbReference>
<evidence type="ECO:0000256" key="1">
    <source>
        <dbReference type="SAM" id="Phobius"/>
    </source>
</evidence>
<name>A0A1F5NQD0_9BACT</name>
<accession>A0A1F5NQD0</accession>
<keyword evidence="1" id="KW-0812">Transmembrane</keyword>
<evidence type="ECO:0000313" key="2">
    <source>
        <dbReference type="EMBL" id="OGE79897.1"/>
    </source>
</evidence>
<keyword evidence="1" id="KW-1133">Transmembrane helix</keyword>